<evidence type="ECO:0000259" key="6">
    <source>
        <dbReference type="Pfam" id="PF08281"/>
    </source>
</evidence>
<dbReference type="Gene3D" id="1.10.10.10">
    <property type="entry name" value="Winged helix-like DNA-binding domain superfamily/Winged helix DNA-binding domain"/>
    <property type="match status" value="1"/>
</dbReference>
<dbReference type="RefSeq" id="WP_072993910.1">
    <property type="nucleotide sequence ID" value="NZ_FQZB01000036.1"/>
</dbReference>
<keyword evidence="8" id="KW-1185">Reference proteome</keyword>
<evidence type="ECO:0000256" key="1">
    <source>
        <dbReference type="ARBA" id="ARBA00010641"/>
    </source>
</evidence>
<keyword evidence="3" id="KW-0731">Sigma factor</keyword>
<dbReference type="Proteomes" id="UP000184310">
    <property type="component" value="Unassembled WGS sequence"/>
</dbReference>
<dbReference type="Gene3D" id="1.10.1740.10">
    <property type="match status" value="1"/>
</dbReference>
<dbReference type="InterPro" id="IPR013325">
    <property type="entry name" value="RNA_pol_sigma_r2"/>
</dbReference>
<name>A0A1M6VS41_9CLOT</name>
<sequence length="178" mass="20761">MEIIIGKKGETELDRVIEAKNGSKEAFSELINEHKIELYKLGKSILRDDNDIADAMQDTIYSAYKNITTLRNTKGFKVWLLRIMTNKCNDILRKKEKLVPVETMKEDSFEESYEVHNEHIYKAIGELDDELKILVMLHYYEDMSVEDISKSIKVPKGTIKSRLSRARKKLYESLKGER</sequence>
<evidence type="ECO:0000256" key="2">
    <source>
        <dbReference type="ARBA" id="ARBA00023015"/>
    </source>
</evidence>
<gene>
    <name evidence="7" type="ORF">SAMN02745163_04560</name>
</gene>
<comment type="similarity">
    <text evidence="1">Belongs to the sigma-70 factor family. ECF subfamily.</text>
</comment>
<dbReference type="PANTHER" id="PTHR43133">
    <property type="entry name" value="RNA POLYMERASE ECF-TYPE SIGMA FACTO"/>
    <property type="match status" value="1"/>
</dbReference>
<dbReference type="Pfam" id="PF04542">
    <property type="entry name" value="Sigma70_r2"/>
    <property type="match status" value="1"/>
</dbReference>
<evidence type="ECO:0000256" key="3">
    <source>
        <dbReference type="ARBA" id="ARBA00023082"/>
    </source>
</evidence>
<keyword evidence="4" id="KW-0804">Transcription</keyword>
<dbReference type="SUPFAM" id="SSF88659">
    <property type="entry name" value="Sigma3 and sigma4 domains of RNA polymerase sigma factors"/>
    <property type="match status" value="1"/>
</dbReference>
<dbReference type="CDD" id="cd06171">
    <property type="entry name" value="Sigma70_r4"/>
    <property type="match status" value="1"/>
</dbReference>
<dbReference type="OrthoDB" id="9795666at2"/>
<dbReference type="GO" id="GO:0006352">
    <property type="term" value="P:DNA-templated transcription initiation"/>
    <property type="evidence" value="ECO:0007669"/>
    <property type="project" value="InterPro"/>
</dbReference>
<dbReference type="GO" id="GO:0016987">
    <property type="term" value="F:sigma factor activity"/>
    <property type="evidence" value="ECO:0007669"/>
    <property type="project" value="UniProtKB-KW"/>
</dbReference>
<dbReference type="AlphaFoldDB" id="A0A1M6VS41"/>
<dbReference type="InterPro" id="IPR039425">
    <property type="entry name" value="RNA_pol_sigma-70-like"/>
</dbReference>
<organism evidence="7 8">
    <name type="scientific">Clostridium cavendishii DSM 21758</name>
    <dbReference type="NCBI Taxonomy" id="1121302"/>
    <lineage>
        <taxon>Bacteria</taxon>
        <taxon>Bacillati</taxon>
        <taxon>Bacillota</taxon>
        <taxon>Clostridia</taxon>
        <taxon>Eubacteriales</taxon>
        <taxon>Clostridiaceae</taxon>
        <taxon>Clostridium</taxon>
    </lineage>
</organism>
<dbReference type="STRING" id="1121302.SAMN02745163_04560"/>
<dbReference type="InterPro" id="IPR013324">
    <property type="entry name" value="RNA_pol_sigma_r3/r4-like"/>
</dbReference>
<proteinExistence type="inferred from homology"/>
<accession>A0A1M6VS41</accession>
<protein>
    <submittedName>
        <fullName evidence="7">RNA polymerase sigma-70 factor, ECF subfamily</fullName>
    </submittedName>
</protein>
<dbReference type="NCBIfam" id="TIGR02937">
    <property type="entry name" value="sigma70-ECF"/>
    <property type="match status" value="1"/>
</dbReference>
<dbReference type="GO" id="GO:0003677">
    <property type="term" value="F:DNA binding"/>
    <property type="evidence" value="ECO:0007669"/>
    <property type="project" value="InterPro"/>
</dbReference>
<feature type="domain" description="RNA polymerase sigma-70 region 2" evidence="5">
    <location>
        <begin position="30"/>
        <end position="96"/>
    </location>
</feature>
<dbReference type="EMBL" id="FQZB01000036">
    <property type="protein sequence ID" value="SHK84323.1"/>
    <property type="molecule type" value="Genomic_DNA"/>
</dbReference>
<dbReference type="SUPFAM" id="SSF88946">
    <property type="entry name" value="Sigma2 domain of RNA polymerase sigma factors"/>
    <property type="match status" value="1"/>
</dbReference>
<evidence type="ECO:0000256" key="4">
    <source>
        <dbReference type="ARBA" id="ARBA00023163"/>
    </source>
</evidence>
<evidence type="ECO:0000313" key="7">
    <source>
        <dbReference type="EMBL" id="SHK84323.1"/>
    </source>
</evidence>
<reference evidence="7 8" key="1">
    <citation type="submission" date="2016-11" db="EMBL/GenBank/DDBJ databases">
        <authorList>
            <person name="Jaros S."/>
            <person name="Januszkiewicz K."/>
            <person name="Wedrychowicz H."/>
        </authorList>
    </citation>
    <scope>NUCLEOTIDE SEQUENCE [LARGE SCALE GENOMIC DNA]</scope>
    <source>
        <strain evidence="7 8">DSM 21758</strain>
    </source>
</reference>
<feature type="domain" description="RNA polymerase sigma factor 70 region 4 type 2" evidence="6">
    <location>
        <begin position="120"/>
        <end position="170"/>
    </location>
</feature>
<keyword evidence="2" id="KW-0805">Transcription regulation</keyword>
<dbReference type="PANTHER" id="PTHR43133:SF51">
    <property type="entry name" value="RNA POLYMERASE SIGMA FACTOR"/>
    <property type="match status" value="1"/>
</dbReference>
<dbReference type="Pfam" id="PF08281">
    <property type="entry name" value="Sigma70_r4_2"/>
    <property type="match status" value="1"/>
</dbReference>
<dbReference type="InterPro" id="IPR014284">
    <property type="entry name" value="RNA_pol_sigma-70_dom"/>
</dbReference>
<dbReference type="InterPro" id="IPR036388">
    <property type="entry name" value="WH-like_DNA-bd_sf"/>
</dbReference>
<evidence type="ECO:0000313" key="8">
    <source>
        <dbReference type="Proteomes" id="UP000184310"/>
    </source>
</evidence>
<dbReference type="InterPro" id="IPR007627">
    <property type="entry name" value="RNA_pol_sigma70_r2"/>
</dbReference>
<dbReference type="InterPro" id="IPR013249">
    <property type="entry name" value="RNA_pol_sigma70_r4_t2"/>
</dbReference>
<evidence type="ECO:0000259" key="5">
    <source>
        <dbReference type="Pfam" id="PF04542"/>
    </source>
</evidence>